<dbReference type="InterPro" id="IPR016135">
    <property type="entry name" value="UBQ-conjugating_enzyme/RWD"/>
</dbReference>
<dbReference type="InterPro" id="IPR000608">
    <property type="entry name" value="UBC"/>
</dbReference>
<dbReference type="PANTHER" id="PTHR46116">
    <property type="entry name" value="(E3-INDEPENDENT) E2 UBIQUITIN-CONJUGATING ENZYME"/>
    <property type="match status" value="1"/>
</dbReference>
<dbReference type="GO" id="GO:0061631">
    <property type="term" value="F:ubiquitin conjugating enzyme activity"/>
    <property type="evidence" value="ECO:0007669"/>
    <property type="project" value="TreeGrafter"/>
</dbReference>
<dbReference type="Gene3D" id="3.10.110.10">
    <property type="entry name" value="Ubiquitin Conjugating Enzyme"/>
    <property type="match status" value="2"/>
</dbReference>
<feature type="domain" description="UBC core" evidence="3">
    <location>
        <begin position="90"/>
        <end position="142"/>
    </location>
</feature>
<proteinExistence type="predicted"/>
<dbReference type="PANTHER" id="PTHR46116:SF13">
    <property type="entry name" value="UBIQUITIN-CONJUGATING ENZYME E2 24-RELATED"/>
    <property type="match status" value="1"/>
</dbReference>
<dbReference type="AlphaFoldDB" id="A0A834SID1"/>
<keyword evidence="2" id="KW-0833">Ubl conjugation pathway</keyword>
<dbReference type="SUPFAM" id="SSF54495">
    <property type="entry name" value="UBC-like"/>
    <property type="match status" value="1"/>
</dbReference>
<dbReference type="EMBL" id="JAAIUW010000013">
    <property type="protein sequence ID" value="KAF7804940.1"/>
    <property type="molecule type" value="Genomic_DNA"/>
</dbReference>
<sequence length="267" mass="31563">MSGDKDLGGTEKTSMRRNRELEEITDVVELAFREFENLGKLQKPPRDHQFISKKQSKMENSLVENINREWEFLMLCFDNSSTYIRTYKERPDLMRAMMVGPEGTPFRDALFCFDIHIPNNYPAHSPRLFYRSYGHHLNPNLNENFTLSAPDADKGFIIFNVDPKPLRIKRVLKPTSEAILCLLKSPPQNFQDFVYGHFRTRAHKILSNFKSHMDDHDETTTRLFFKLVRAFEANGTYCQHHYDKEAYDRALKQDKKNANRWKFFKKV</sequence>
<protein>
    <submittedName>
        <fullName evidence="4">Putative ubiquitin-conjugating enzyme E2 38</fullName>
    </submittedName>
</protein>
<organism evidence="4 5">
    <name type="scientific">Senna tora</name>
    <dbReference type="NCBI Taxonomy" id="362788"/>
    <lineage>
        <taxon>Eukaryota</taxon>
        <taxon>Viridiplantae</taxon>
        <taxon>Streptophyta</taxon>
        <taxon>Embryophyta</taxon>
        <taxon>Tracheophyta</taxon>
        <taxon>Spermatophyta</taxon>
        <taxon>Magnoliopsida</taxon>
        <taxon>eudicotyledons</taxon>
        <taxon>Gunneridae</taxon>
        <taxon>Pentapetalae</taxon>
        <taxon>rosids</taxon>
        <taxon>fabids</taxon>
        <taxon>Fabales</taxon>
        <taxon>Fabaceae</taxon>
        <taxon>Caesalpinioideae</taxon>
        <taxon>Cassia clade</taxon>
        <taxon>Senna</taxon>
    </lineage>
</organism>
<dbReference type="OrthoDB" id="47801at2759"/>
<accession>A0A834SID1</accession>
<evidence type="ECO:0000259" key="3">
    <source>
        <dbReference type="Pfam" id="PF00179"/>
    </source>
</evidence>
<name>A0A834SID1_9FABA</name>
<keyword evidence="5" id="KW-1185">Reference proteome</keyword>
<dbReference type="Pfam" id="PF00179">
    <property type="entry name" value="UQ_con"/>
    <property type="match status" value="1"/>
</dbReference>
<gene>
    <name evidence="4" type="ORF">G2W53_044051</name>
</gene>
<keyword evidence="1" id="KW-0808">Transferase</keyword>
<reference evidence="4" key="1">
    <citation type="submission" date="2020-09" db="EMBL/GenBank/DDBJ databases">
        <title>Genome-Enabled Discovery of Anthraquinone Biosynthesis in Senna tora.</title>
        <authorList>
            <person name="Kang S.-H."/>
            <person name="Pandey R.P."/>
            <person name="Lee C.-M."/>
            <person name="Sim J.-S."/>
            <person name="Jeong J.-T."/>
            <person name="Choi B.-S."/>
            <person name="Jung M."/>
            <person name="Ginzburg D."/>
            <person name="Zhao K."/>
            <person name="Won S.Y."/>
            <person name="Oh T.-J."/>
            <person name="Yu Y."/>
            <person name="Kim N.-H."/>
            <person name="Lee O.R."/>
            <person name="Lee T.-H."/>
            <person name="Bashyal P."/>
            <person name="Kim T.-S."/>
            <person name="Lee W.-H."/>
            <person name="Kawkins C."/>
            <person name="Kim C.-K."/>
            <person name="Kim J.S."/>
            <person name="Ahn B.O."/>
            <person name="Rhee S.Y."/>
            <person name="Sohng J.K."/>
        </authorList>
    </citation>
    <scope>NUCLEOTIDE SEQUENCE</scope>
    <source>
        <tissue evidence="4">Leaf</tissue>
    </source>
</reference>
<evidence type="ECO:0000256" key="1">
    <source>
        <dbReference type="ARBA" id="ARBA00022679"/>
    </source>
</evidence>
<comment type="caution">
    <text evidence="4">The sequence shown here is derived from an EMBL/GenBank/DDBJ whole genome shotgun (WGS) entry which is preliminary data.</text>
</comment>
<evidence type="ECO:0000256" key="2">
    <source>
        <dbReference type="ARBA" id="ARBA00022786"/>
    </source>
</evidence>
<evidence type="ECO:0000313" key="4">
    <source>
        <dbReference type="EMBL" id="KAF7804940.1"/>
    </source>
</evidence>
<evidence type="ECO:0000313" key="5">
    <source>
        <dbReference type="Proteomes" id="UP000634136"/>
    </source>
</evidence>
<dbReference type="Proteomes" id="UP000634136">
    <property type="component" value="Unassembled WGS sequence"/>
</dbReference>